<dbReference type="PRINTS" id="PR00080">
    <property type="entry name" value="SDRFAMILY"/>
</dbReference>
<gene>
    <name evidence="4" type="ORF">JHL18_19445</name>
</gene>
<dbReference type="SUPFAM" id="SSF51735">
    <property type="entry name" value="NAD(P)-binding Rossmann-fold domains"/>
    <property type="match status" value="1"/>
</dbReference>
<keyword evidence="2" id="KW-0560">Oxidoreductase</keyword>
<comment type="similarity">
    <text evidence="1 3">Belongs to the short-chain dehydrogenases/reductases (SDR) family.</text>
</comment>
<evidence type="ECO:0000313" key="5">
    <source>
        <dbReference type="Proteomes" id="UP000596739"/>
    </source>
</evidence>
<dbReference type="EMBL" id="JAENHN010000051">
    <property type="protein sequence ID" value="MBK1812801.1"/>
    <property type="molecule type" value="Genomic_DNA"/>
</dbReference>
<accession>A0ABS1ETS7</accession>
<dbReference type="InterPro" id="IPR036291">
    <property type="entry name" value="NAD(P)-bd_dom_sf"/>
</dbReference>
<dbReference type="PRINTS" id="PR00081">
    <property type="entry name" value="GDHRDH"/>
</dbReference>
<evidence type="ECO:0000256" key="2">
    <source>
        <dbReference type="ARBA" id="ARBA00023002"/>
    </source>
</evidence>
<sequence>MKYALITGGTSGIGFELARNFIRGGYEVIITSSSKDRLEKAKRKLESEFKVEVLTYQQDMGKIGAAEQLYLNIKEDKKDISILVNNAGIGLVGPTDEINLLQDESMIILNVINLVELCKLYIADMYKNGSGKILNVASTGAFQPGPYTSTYYGSKAFVLSYGRAIRYEARKRGVQVCTLCPGATKTEFFDREGVKVPQGAMTAEKVAGYAYEKFMKNKEIIIPGIANKVLIFMPEKIRMLVIARIKSKKVDGKYKS</sequence>
<organism evidence="4 5">
    <name type="scientific">Clostridium yunnanense</name>
    <dbReference type="NCBI Taxonomy" id="2800325"/>
    <lineage>
        <taxon>Bacteria</taxon>
        <taxon>Bacillati</taxon>
        <taxon>Bacillota</taxon>
        <taxon>Clostridia</taxon>
        <taxon>Eubacteriales</taxon>
        <taxon>Clostridiaceae</taxon>
        <taxon>Clostridium</taxon>
    </lineage>
</organism>
<dbReference type="Proteomes" id="UP000596739">
    <property type="component" value="Unassembled WGS sequence"/>
</dbReference>
<dbReference type="Gene3D" id="3.40.50.720">
    <property type="entry name" value="NAD(P)-binding Rossmann-like Domain"/>
    <property type="match status" value="1"/>
</dbReference>
<evidence type="ECO:0000313" key="4">
    <source>
        <dbReference type="EMBL" id="MBK1812801.1"/>
    </source>
</evidence>
<dbReference type="Pfam" id="PF00106">
    <property type="entry name" value="adh_short"/>
    <property type="match status" value="1"/>
</dbReference>
<protein>
    <submittedName>
        <fullName evidence="4">SDR family oxidoreductase</fullName>
    </submittedName>
</protein>
<dbReference type="PIRSF" id="PIRSF000126">
    <property type="entry name" value="11-beta-HSD1"/>
    <property type="match status" value="1"/>
</dbReference>
<dbReference type="RefSeq" id="WP_200272340.1">
    <property type="nucleotide sequence ID" value="NZ_JAENHN010000051.1"/>
</dbReference>
<dbReference type="PANTHER" id="PTHR42901">
    <property type="entry name" value="ALCOHOL DEHYDROGENASE"/>
    <property type="match status" value="1"/>
</dbReference>
<evidence type="ECO:0000256" key="3">
    <source>
        <dbReference type="RuleBase" id="RU000363"/>
    </source>
</evidence>
<reference evidence="5" key="1">
    <citation type="submission" date="2021-01" db="EMBL/GenBank/DDBJ databases">
        <title>Genome public.</title>
        <authorList>
            <person name="Liu C."/>
            <person name="Sun Q."/>
        </authorList>
    </citation>
    <scope>NUCLEOTIDE SEQUENCE [LARGE SCALE GENOMIC DNA]</scope>
    <source>
        <strain evidence="5">YIM B02505</strain>
    </source>
</reference>
<dbReference type="InterPro" id="IPR002347">
    <property type="entry name" value="SDR_fam"/>
</dbReference>
<comment type="caution">
    <text evidence="4">The sequence shown here is derived from an EMBL/GenBank/DDBJ whole genome shotgun (WGS) entry which is preliminary data.</text>
</comment>
<evidence type="ECO:0000256" key="1">
    <source>
        <dbReference type="ARBA" id="ARBA00006484"/>
    </source>
</evidence>
<keyword evidence="5" id="KW-1185">Reference proteome</keyword>
<dbReference type="PANTHER" id="PTHR42901:SF1">
    <property type="entry name" value="ALCOHOL DEHYDROGENASE"/>
    <property type="match status" value="1"/>
</dbReference>
<proteinExistence type="inferred from homology"/>
<name>A0ABS1ETS7_9CLOT</name>